<dbReference type="AlphaFoldDB" id="A0A061B8D1"/>
<accession>A0A061B8D1</accession>
<feature type="compositionally biased region" description="Basic residues" evidence="1">
    <location>
        <begin position="165"/>
        <end position="174"/>
    </location>
</feature>
<dbReference type="InterPro" id="IPR039432">
    <property type="entry name" value="SRP9_dom"/>
</dbReference>
<dbReference type="GO" id="GO:0006614">
    <property type="term" value="P:SRP-dependent cotranslational protein targeting to membrane"/>
    <property type="evidence" value="ECO:0007669"/>
    <property type="project" value="InterPro"/>
</dbReference>
<dbReference type="VEuPathDB" id="FungiDB:BON22_0989"/>
<dbReference type="OrthoDB" id="5419752at2759"/>
<proteinExistence type="predicted"/>
<organism evidence="3">
    <name type="scientific">Cyberlindnera fabianii</name>
    <name type="common">Yeast</name>
    <name type="synonym">Hansenula fabianii</name>
    <dbReference type="NCBI Taxonomy" id="36022"/>
    <lineage>
        <taxon>Eukaryota</taxon>
        <taxon>Fungi</taxon>
        <taxon>Dikarya</taxon>
        <taxon>Ascomycota</taxon>
        <taxon>Saccharomycotina</taxon>
        <taxon>Saccharomycetes</taxon>
        <taxon>Phaffomycetales</taxon>
        <taxon>Phaffomycetaceae</taxon>
        <taxon>Cyberlindnera</taxon>
    </lineage>
</organism>
<feature type="compositionally biased region" description="Basic and acidic residues" evidence="1">
    <location>
        <begin position="148"/>
        <end position="164"/>
    </location>
</feature>
<dbReference type="PANTHER" id="PTHR12834">
    <property type="entry name" value="SIGNAL RECOGNITION PARTICLE 9 KDA PROTEIN"/>
    <property type="match status" value="1"/>
</dbReference>
<reference evidence="3" key="1">
    <citation type="journal article" date="2014" name="Genome Announc.">
        <title>Genome sequence of the yeast Cyberlindnera fabianii (Hansenula fabianii).</title>
        <authorList>
            <person name="Freel K.C."/>
            <person name="Sarilar V."/>
            <person name="Neuveglise C."/>
            <person name="Devillers H."/>
            <person name="Friedrich A."/>
            <person name="Schacherer J."/>
        </authorList>
    </citation>
    <scope>NUCLEOTIDE SEQUENCE</scope>
    <source>
        <strain evidence="3">YJS4271</strain>
    </source>
</reference>
<evidence type="ECO:0000259" key="2">
    <source>
        <dbReference type="Pfam" id="PF05486"/>
    </source>
</evidence>
<dbReference type="GO" id="GO:0005786">
    <property type="term" value="C:signal recognition particle, endoplasmic reticulum targeting"/>
    <property type="evidence" value="ECO:0007669"/>
    <property type="project" value="TreeGrafter"/>
</dbReference>
<gene>
    <name evidence="3" type="ORF">CYFA0S_19e01002g</name>
</gene>
<evidence type="ECO:0000313" key="3">
    <source>
        <dbReference type="EMBL" id="CDR45618.1"/>
    </source>
</evidence>
<evidence type="ECO:0000256" key="1">
    <source>
        <dbReference type="SAM" id="MobiDB-lite"/>
    </source>
</evidence>
<feature type="region of interest" description="Disordered" evidence="1">
    <location>
        <begin position="146"/>
        <end position="174"/>
    </location>
</feature>
<name>A0A061B8D1_CYBFA</name>
<dbReference type="EMBL" id="LK052904">
    <property type="protein sequence ID" value="CDR45618.1"/>
    <property type="molecule type" value="Genomic_DNA"/>
</dbReference>
<feature type="domain" description="SRP9" evidence="2">
    <location>
        <begin position="5"/>
        <end position="91"/>
    </location>
</feature>
<dbReference type="Pfam" id="PF05486">
    <property type="entry name" value="SRP9-21"/>
    <property type="match status" value="1"/>
</dbReference>
<protein>
    <submittedName>
        <fullName evidence="3">CYFA0S19e01002g1_1</fullName>
    </submittedName>
</protein>
<sequence length="174" mass="19223">MPSITSTDSFIERSLQLLETSPSTTRVSITYGSLAKKAEKKDKVRKSRSSAESFVSFKVYDPLSGSLYKLTTRRAKELSRVLSALGPHGVQVVKKLPKRVKEINVTVSDDDGDVPVNDVQPVEETVTLQTRGFSSVLANSEIEEEVVQEVKEEPKKDAKKESGAKKGKKKKGKR</sequence>
<dbReference type="PANTHER" id="PTHR12834:SF12">
    <property type="entry name" value="SIGNAL RECOGNITION PARTICLE 9 KDA PROTEIN"/>
    <property type="match status" value="1"/>
</dbReference>
<dbReference type="InterPro" id="IPR039914">
    <property type="entry name" value="SRP9-like"/>
</dbReference>
<dbReference type="PhylomeDB" id="A0A061B8D1"/>